<reference evidence="1 2" key="1">
    <citation type="submission" date="2016-03" db="EMBL/GenBank/DDBJ databases">
        <title>Niastella vici sp. nov., isolated from farmland soil.</title>
        <authorList>
            <person name="Chen L."/>
            <person name="Wang D."/>
            <person name="Yang S."/>
            <person name="Wang G."/>
        </authorList>
    </citation>
    <scope>NUCLEOTIDE SEQUENCE [LARGE SCALE GENOMIC DNA]</scope>
    <source>
        <strain evidence="1 2">DJ57</strain>
    </source>
</reference>
<dbReference type="STRING" id="1703345.A3860_08410"/>
<evidence type="ECO:0000313" key="2">
    <source>
        <dbReference type="Proteomes" id="UP000192796"/>
    </source>
</evidence>
<organism evidence="1 2">
    <name type="scientific">Niastella vici</name>
    <dbReference type="NCBI Taxonomy" id="1703345"/>
    <lineage>
        <taxon>Bacteria</taxon>
        <taxon>Pseudomonadati</taxon>
        <taxon>Bacteroidota</taxon>
        <taxon>Chitinophagia</taxon>
        <taxon>Chitinophagales</taxon>
        <taxon>Chitinophagaceae</taxon>
        <taxon>Niastella</taxon>
    </lineage>
</organism>
<dbReference type="OrthoDB" id="9156778at2"/>
<keyword evidence="2" id="KW-1185">Reference proteome</keyword>
<dbReference type="EMBL" id="LVYD01000113">
    <property type="protein sequence ID" value="OQP57644.1"/>
    <property type="molecule type" value="Genomic_DNA"/>
</dbReference>
<protein>
    <submittedName>
        <fullName evidence="1">Uncharacterized protein</fullName>
    </submittedName>
</protein>
<dbReference type="AlphaFoldDB" id="A0A1V9FH17"/>
<name>A0A1V9FH17_9BACT</name>
<dbReference type="RefSeq" id="WP_081155544.1">
    <property type="nucleotide sequence ID" value="NZ_LVYD01000113.1"/>
</dbReference>
<evidence type="ECO:0000313" key="1">
    <source>
        <dbReference type="EMBL" id="OQP57644.1"/>
    </source>
</evidence>
<accession>A0A1V9FH17</accession>
<comment type="caution">
    <text evidence="1">The sequence shown here is derived from an EMBL/GenBank/DDBJ whole genome shotgun (WGS) entry which is preliminary data.</text>
</comment>
<gene>
    <name evidence="1" type="ORF">A3860_08410</name>
</gene>
<dbReference type="Proteomes" id="UP000192796">
    <property type="component" value="Unassembled WGS sequence"/>
</dbReference>
<sequence>MEQVQPAVETALVHEPLVDRELARKKFLFKQISNPIATQSITFWEELTCLGYNPKEKRLEGMVSIKQSSGYSGGLCTPASKEYVRFFVDFKDGSGFQDMGYSSFKACDISDVPPGPQHPIMYMSYVYINDEKYRKLLSCNNAVIPTVRGILSWNVIPPSNPSYTPFYGNVKDVSVQLQRRSIIWWKDIFDILKIKPNPEILGILPQKDEIKLPIPPPPPVEDIYKLYKSSGVPDHRTFYSTVAPLVNNKASFIKASPFNVNQVSKLNVDLENIVGLFLDQNNNADVTFEELKCIGLNTATDTLGAVIHVKKSSGFNGNLCQKGSMEHVAFWADWDNNGTYDEYLGTVSVEVHDISNIPLDGLYYNVALPVDTSKRLRKCANPNMIRVRAVLSWESLPSTTDPNHLDFWGNRVDAVVQIRPGTTSGVKGKLNFVGGVDREDIDPFNYLYNYNAFAPDINNNRPWGGLVNFQGIIDRNGFNGTIKYRILYKKFGAPDTDYATVSTNESFQMFNFGTFSEFTDTQNAPDGWFEYKQNTAIGLYNETNHLVWWSTGGLTDGTYTIKFIYTDEFGFEQTGDEFSMIINNKPMTVSPTANTSVDTTFDIDDVIDGGDCHSYDEANPTISGHIRATHPYFASWSLVLEPSSHSHGTGPVPAGRSYSSLSDIGDANSPWTLNTSPLDPCGYTVSLLATTRVILNSSTVFPQYGPKAVGFAVLS</sequence>
<proteinExistence type="predicted"/>